<proteinExistence type="predicted"/>
<dbReference type="InterPro" id="IPR008969">
    <property type="entry name" value="CarboxyPept-like_regulatory"/>
</dbReference>
<reference evidence="2 3" key="2">
    <citation type="submission" date="2019-09" db="EMBL/GenBank/DDBJ databases">
        <authorList>
            <person name="Jin C."/>
        </authorList>
    </citation>
    <scope>NUCLEOTIDE SEQUENCE [LARGE SCALE GENOMIC DNA]</scope>
    <source>
        <strain evidence="2 3">BN140078</strain>
    </source>
</reference>
<name>A0A5B2VVV1_9BACT</name>
<reference evidence="2 3" key="1">
    <citation type="submission" date="2019-09" db="EMBL/GenBank/DDBJ databases">
        <title>Chitinophaga ginsengihumi sp. nov., isolated from soil of ginseng rhizosphere.</title>
        <authorList>
            <person name="Lee J."/>
        </authorList>
    </citation>
    <scope>NUCLEOTIDE SEQUENCE [LARGE SCALE GENOMIC DNA]</scope>
    <source>
        <strain evidence="2 3">BN140078</strain>
    </source>
</reference>
<dbReference type="SUPFAM" id="SSF49464">
    <property type="entry name" value="Carboxypeptidase regulatory domain-like"/>
    <property type="match status" value="1"/>
</dbReference>
<dbReference type="InterPro" id="IPR037066">
    <property type="entry name" value="Plug_dom_sf"/>
</dbReference>
<dbReference type="InterPro" id="IPR023996">
    <property type="entry name" value="TonB-dep_OMP_SusC/RagA"/>
</dbReference>
<dbReference type="Proteomes" id="UP000324611">
    <property type="component" value="Unassembled WGS sequence"/>
</dbReference>
<dbReference type="AlphaFoldDB" id="A0A5B2VVV1"/>
<dbReference type="EMBL" id="VUOC01000002">
    <property type="protein sequence ID" value="KAA2242708.1"/>
    <property type="molecule type" value="Genomic_DNA"/>
</dbReference>
<dbReference type="Pfam" id="PF00593">
    <property type="entry name" value="TonB_dep_Rec_b-barrel"/>
    <property type="match status" value="1"/>
</dbReference>
<evidence type="ECO:0000313" key="3">
    <source>
        <dbReference type="Proteomes" id="UP000324611"/>
    </source>
</evidence>
<feature type="domain" description="TonB-dependent receptor-like beta-barrel" evidence="1">
    <location>
        <begin position="442"/>
        <end position="1017"/>
    </location>
</feature>
<keyword evidence="3" id="KW-1185">Reference proteome</keyword>
<dbReference type="NCBIfam" id="TIGR04056">
    <property type="entry name" value="OMP_RagA_SusC"/>
    <property type="match status" value="1"/>
</dbReference>
<dbReference type="SUPFAM" id="SSF56935">
    <property type="entry name" value="Porins"/>
    <property type="match status" value="1"/>
</dbReference>
<sequence>MRMIFKLSLKPASMRYWYYNICLIGVAFLLGLPQSVLAFQSPQDSTHPGWANGTVINAFNDPLTGVKVSIKDKNISVLTDENGHFAIDAPAGTILVFAAKDHYTSELPARTGKPMTVKLADAFLRSPDKVDMLYERVDRSRVLGSVATVYTSQLTTTPASLYVYAFPGQLSGVYTKQNSGFTSFNVTDISSSAIIGQTLVNETSNNNRSTDNAEIALSVRGQTPITVIDGVQREISSIDPESIESISVLKDGFSTLLLGNNSSHPVVLVTTRRGEMGRPHITFTAQSGVQQPLGLPKPLPAYQYAYLQNEMLMNDGKPALYSAEDFNAYRQHTDPVGHPDVNWFKTLLRNNSPISNYKLNINGGTNVARYSVSLSYFDQEGIFKTSPSVNYSTNNSLKRYVINSDIGVQVNKNLNVDLQLFGRVQNTREPGSDYVGLLSAIYSTPNNAYPIYNPNGTFGGNNIGGNTGPYSNNLLSRSQFSGYTQNNTNDILANVDLNYNLNSVLPGLSAKLKGNLSYQSITALDRSLQNPTYAFDDGSYVLYGTTSAQKNAFHTVFTSRQAFAQGSLNYERSFNKSNVSAQALYDRKSIVANYDLTSSTSNAGIRAGYDYDKKYFISATLIGSSNNRYPPGSQWGLFYGAGLGWEMGREDFIKDLSWISGWKWRATYARTGNANIDMNSSLYYAYSQTYGTNYHDKNFPVGTGYTTVYYQYEGTLANPYITWEKGDKFDIGTDISFIDNHLQLTADYYHDTYSDVLGYRGNSVALLGTAYPLENIGRNLYQGVELTLTYNNHIGNFNYFATANGSLAYSKILFNDELATPFAWNRRTGLPVTGTFYGYTALGLYQDADDAAKSAHIAGYTPQPGDIKYKDLNKDGVIDNFDQSTIGGTKPLAFFGLTLGGNYKGFNFSFIIQGVGNRQISVQNDAIDHFGLDFSTTNRQTYEGATGRWTPETANSATLSRLAVSAANNNAMFSSFYLRNGNYVRLRNAEIGYSLPYSLLKRARISGLKIFLDGENLFTIAGFKGVDPEVMPSFYPIQRVLTAGVSIKL</sequence>
<evidence type="ECO:0000259" key="1">
    <source>
        <dbReference type="Pfam" id="PF00593"/>
    </source>
</evidence>
<dbReference type="Gene3D" id="2.170.130.10">
    <property type="entry name" value="TonB-dependent receptor, plug domain"/>
    <property type="match status" value="1"/>
</dbReference>
<evidence type="ECO:0000313" key="2">
    <source>
        <dbReference type="EMBL" id="KAA2242708.1"/>
    </source>
</evidence>
<dbReference type="Gene3D" id="2.60.40.1120">
    <property type="entry name" value="Carboxypeptidase-like, regulatory domain"/>
    <property type="match status" value="1"/>
</dbReference>
<protein>
    <submittedName>
        <fullName evidence="2">SusC/RagA family TonB-linked outer membrane protein</fullName>
    </submittedName>
</protein>
<organism evidence="2 3">
    <name type="scientific">Chitinophaga agrisoli</name>
    <dbReference type="NCBI Taxonomy" id="2607653"/>
    <lineage>
        <taxon>Bacteria</taxon>
        <taxon>Pseudomonadati</taxon>
        <taxon>Bacteroidota</taxon>
        <taxon>Chitinophagia</taxon>
        <taxon>Chitinophagales</taxon>
        <taxon>Chitinophagaceae</taxon>
        <taxon>Chitinophaga</taxon>
    </lineage>
</organism>
<accession>A0A5B2VVV1</accession>
<comment type="caution">
    <text evidence="2">The sequence shown here is derived from an EMBL/GenBank/DDBJ whole genome shotgun (WGS) entry which is preliminary data.</text>
</comment>
<dbReference type="InterPro" id="IPR000531">
    <property type="entry name" value="Beta-barrel_TonB"/>
</dbReference>
<gene>
    <name evidence="2" type="ORF">F0L74_09270</name>
</gene>